<comment type="similarity">
    <text evidence="1">Belongs to the IAA-amido conjugating enzyme family.</text>
</comment>
<evidence type="ECO:0000313" key="6">
    <source>
        <dbReference type="Proteomes" id="UP001630127"/>
    </source>
</evidence>
<keyword evidence="6" id="KW-1185">Reference proteome</keyword>
<dbReference type="PANTHER" id="PTHR31901:SF33">
    <property type="entry name" value="INDOLE-3-ACETIC ACID-AMIDO SYNTHETASE GH3.17"/>
    <property type="match status" value="1"/>
</dbReference>
<dbReference type="Proteomes" id="UP001630127">
    <property type="component" value="Unassembled WGS sequence"/>
</dbReference>
<dbReference type="AlphaFoldDB" id="A0ABD2Z0V4"/>
<dbReference type="EMBL" id="JBJUIK010000011">
    <property type="protein sequence ID" value="KAL3512047.1"/>
    <property type="molecule type" value="Genomic_DNA"/>
</dbReference>
<sequence length="121" mass="13959">MIFNSGLYRYRLGDILTVTGFHNNAPQFHFVQSRGVILSVDQDKTSEDDLSRTITRAIRVIEPLGLLLQEYTSYVDTSSIPGHYVLFWELQMRENAGLPWEHDPAILEQCCTTNHWILYIG</sequence>
<dbReference type="InterPro" id="IPR004993">
    <property type="entry name" value="GH3"/>
</dbReference>
<dbReference type="InterPro" id="IPR055378">
    <property type="entry name" value="GH3_C"/>
</dbReference>
<dbReference type="Pfam" id="PF23572">
    <property type="entry name" value="GH3_C"/>
    <property type="match status" value="1"/>
</dbReference>
<evidence type="ECO:0000259" key="4">
    <source>
        <dbReference type="Pfam" id="PF23572"/>
    </source>
</evidence>
<evidence type="ECO:0000313" key="5">
    <source>
        <dbReference type="EMBL" id="KAL3512047.1"/>
    </source>
</evidence>
<dbReference type="PANTHER" id="PTHR31901">
    <property type="entry name" value="GH3 DOMAIN-CONTAINING PROTEIN"/>
    <property type="match status" value="1"/>
</dbReference>
<feature type="domain" description="GH3 middle" evidence="3">
    <location>
        <begin position="4"/>
        <end position="32"/>
    </location>
</feature>
<gene>
    <name evidence="5" type="ORF">ACH5RR_024764</name>
</gene>
<protein>
    <submittedName>
        <fullName evidence="5">Uncharacterized protein</fullName>
    </submittedName>
</protein>
<evidence type="ECO:0000256" key="2">
    <source>
        <dbReference type="ARBA" id="ARBA00022598"/>
    </source>
</evidence>
<proteinExistence type="inferred from homology"/>
<accession>A0ABD2Z0V4</accession>
<reference evidence="5 6" key="1">
    <citation type="submission" date="2024-11" db="EMBL/GenBank/DDBJ databases">
        <title>A near-complete genome assembly of Cinchona calisaya.</title>
        <authorList>
            <person name="Lian D.C."/>
            <person name="Zhao X.W."/>
            <person name="Wei L."/>
        </authorList>
    </citation>
    <scope>NUCLEOTIDE SEQUENCE [LARGE SCALE GENOMIC DNA]</scope>
    <source>
        <tissue evidence="5">Nenye</tissue>
    </source>
</reference>
<comment type="caution">
    <text evidence="5">The sequence shown here is derived from an EMBL/GenBank/DDBJ whole genome shotgun (WGS) entry which is preliminary data.</text>
</comment>
<organism evidence="5 6">
    <name type="scientific">Cinchona calisaya</name>
    <dbReference type="NCBI Taxonomy" id="153742"/>
    <lineage>
        <taxon>Eukaryota</taxon>
        <taxon>Viridiplantae</taxon>
        <taxon>Streptophyta</taxon>
        <taxon>Embryophyta</taxon>
        <taxon>Tracheophyta</taxon>
        <taxon>Spermatophyta</taxon>
        <taxon>Magnoliopsida</taxon>
        <taxon>eudicotyledons</taxon>
        <taxon>Gunneridae</taxon>
        <taxon>Pentapetalae</taxon>
        <taxon>asterids</taxon>
        <taxon>lamiids</taxon>
        <taxon>Gentianales</taxon>
        <taxon>Rubiaceae</taxon>
        <taxon>Cinchonoideae</taxon>
        <taxon>Cinchoneae</taxon>
        <taxon>Cinchona</taxon>
    </lineage>
</organism>
<evidence type="ECO:0000259" key="3">
    <source>
        <dbReference type="Pfam" id="PF23571"/>
    </source>
</evidence>
<dbReference type="GO" id="GO:0016874">
    <property type="term" value="F:ligase activity"/>
    <property type="evidence" value="ECO:0007669"/>
    <property type="project" value="UniProtKB-KW"/>
</dbReference>
<keyword evidence="2" id="KW-0436">Ligase</keyword>
<dbReference type="InterPro" id="IPR055377">
    <property type="entry name" value="GH3_M"/>
</dbReference>
<dbReference type="Pfam" id="PF23571">
    <property type="entry name" value="GH3_M"/>
    <property type="match status" value="1"/>
</dbReference>
<name>A0ABD2Z0V4_9GENT</name>
<feature type="domain" description="GH3 C-terminal" evidence="4">
    <location>
        <begin position="52"/>
        <end position="112"/>
    </location>
</feature>
<evidence type="ECO:0000256" key="1">
    <source>
        <dbReference type="ARBA" id="ARBA00008068"/>
    </source>
</evidence>